<evidence type="ECO:0000256" key="1">
    <source>
        <dbReference type="ARBA" id="ARBA00007626"/>
    </source>
</evidence>
<gene>
    <name evidence="4" type="ORF">H5410_029847</name>
</gene>
<feature type="repeat" description="PPR" evidence="3">
    <location>
        <begin position="180"/>
        <end position="214"/>
    </location>
</feature>
<evidence type="ECO:0000256" key="3">
    <source>
        <dbReference type="PROSITE-ProRule" id="PRU00708"/>
    </source>
</evidence>
<dbReference type="InterPro" id="IPR002885">
    <property type="entry name" value="PPR_rpt"/>
</dbReference>
<evidence type="ECO:0000313" key="5">
    <source>
        <dbReference type="Proteomes" id="UP000824120"/>
    </source>
</evidence>
<dbReference type="GO" id="GO:0007005">
    <property type="term" value="P:mitochondrion organization"/>
    <property type="evidence" value="ECO:0007669"/>
    <property type="project" value="TreeGrafter"/>
</dbReference>
<dbReference type="GO" id="GO:0006396">
    <property type="term" value="P:RNA processing"/>
    <property type="evidence" value="ECO:0007669"/>
    <property type="project" value="TreeGrafter"/>
</dbReference>
<accession>A0A9J5YEF1</accession>
<protein>
    <submittedName>
        <fullName evidence="4">Uncharacterized protein</fullName>
    </submittedName>
</protein>
<dbReference type="NCBIfam" id="TIGR00756">
    <property type="entry name" value="PPR"/>
    <property type="match status" value="10"/>
</dbReference>
<feature type="repeat" description="PPR" evidence="3">
    <location>
        <begin position="144"/>
        <end position="178"/>
    </location>
</feature>
<feature type="repeat" description="PPR" evidence="3">
    <location>
        <begin position="285"/>
        <end position="319"/>
    </location>
</feature>
<dbReference type="Pfam" id="PF13041">
    <property type="entry name" value="PPR_2"/>
    <property type="match status" value="4"/>
</dbReference>
<dbReference type="Gene3D" id="1.25.40.10">
    <property type="entry name" value="Tetratricopeptide repeat domain"/>
    <property type="match status" value="8"/>
</dbReference>
<feature type="repeat" description="PPR" evidence="3">
    <location>
        <begin position="495"/>
        <end position="529"/>
    </location>
</feature>
<dbReference type="Pfam" id="PF12854">
    <property type="entry name" value="PPR_1"/>
    <property type="match status" value="3"/>
</dbReference>
<keyword evidence="5" id="KW-1185">Reference proteome</keyword>
<dbReference type="Pfam" id="PF01535">
    <property type="entry name" value="PPR"/>
    <property type="match status" value="2"/>
</dbReference>
<dbReference type="InterPro" id="IPR051114">
    <property type="entry name" value="Mito_RNA_Proc_CCM1"/>
</dbReference>
<dbReference type="SUPFAM" id="SSF81901">
    <property type="entry name" value="HCP-like"/>
    <property type="match status" value="1"/>
</dbReference>
<evidence type="ECO:0000313" key="4">
    <source>
        <dbReference type="EMBL" id="KAG5598477.1"/>
    </source>
</evidence>
<dbReference type="AlphaFoldDB" id="A0A9J5YEF1"/>
<dbReference type="FunFam" id="1.25.40.10:FF:000558">
    <property type="entry name" value="Pentatricopeptide repeat-containing protein At5g39710"/>
    <property type="match status" value="1"/>
</dbReference>
<feature type="repeat" description="PPR" evidence="3">
    <location>
        <begin position="530"/>
        <end position="564"/>
    </location>
</feature>
<proteinExistence type="inferred from homology"/>
<feature type="repeat" description="PPR" evidence="3">
    <location>
        <begin position="355"/>
        <end position="389"/>
    </location>
</feature>
<dbReference type="PANTHER" id="PTHR47934">
    <property type="entry name" value="PENTATRICOPEPTIDE REPEAT-CONTAINING PROTEIN PET309, MITOCHONDRIAL"/>
    <property type="match status" value="1"/>
</dbReference>
<dbReference type="PROSITE" id="PS51375">
    <property type="entry name" value="PPR"/>
    <property type="match status" value="11"/>
</dbReference>
<dbReference type="GO" id="GO:0005739">
    <property type="term" value="C:mitochondrion"/>
    <property type="evidence" value="ECO:0007669"/>
    <property type="project" value="TreeGrafter"/>
</dbReference>
<feature type="repeat" description="PPR" evidence="3">
    <location>
        <begin position="460"/>
        <end position="494"/>
    </location>
</feature>
<evidence type="ECO:0000256" key="2">
    <source>
        <dbReference type="ARBA" id="ARBA00022737"/>
    </source>
</evidence>
<dbReference type="Proteomes" id="UP000824120">
    <property type="component" value="Chromosome 6"/>
</dbReference>
<dbReference type="EMBL" id="JACXVP010000006">
    <property type="protein sequence ID" value="KAG5598477.1"/>
    <property type="molecule type" value="Genomic_DNA"/>
</dbReference>
<feature type="repeat" description="PPR" evidence="3">
    <location>
        <begin position="320"/>
        <end position="354"/>
    </location>
</feature>
<organism evidence="4 5">
    <name type="scientific">Solanum commersonii</name>
    <name type="common">Commerson's wild potato</name>
    <name type="synonym">Commerson's nightshade</name>
    <dbReference type="NCBI Taxonomy" id="4109"/>
    <lineage>
        <taxon>Eukaryota</taxon>
        <taxon>Viridiplantae</taxon>
        <taxon>Streptophyta</taxon>
        <taxon>Embryophyta</taxon>
        <taxon>Tracheophyta</taxon>
        <taxon>Spermatophyta</taxon>
        <taxon>Magnoliopsida</taxon>
        <taxon>eudicotyledons</taxon>
        <taxon>Gunneridae</taxon>
        <taxon>Pentapetalae</taxon>
        <taxon>asterids</taxon>
        <taxon>lamiids</taxon>
        <taxon>Solanales</taxon>
        <taxon>Solanaceae</taxon>
        <taxon>Solanoideae</taxon>
        <taxon>Solaneae</taxon>
        <taxon>Solanum</taxon>
    </lineage>
</organism>
<reference evidence="4 5" key="1">
    <citation type="submission" date="2020-09" db="EMBL/GenBank/DDBJ databases">
        <title>De no assembly of potato wild relative species, Solanum commersonii.</title>
        <authorList>
            <person name="Cho K."/>
        </authorList>
    </citation>
    <scope>NUCLEOTIDE SEQUENCE [LARGE SCALE GENOMIC DNA]</scope>
    <source>
        <strain evidence="4">LZ3.2</strain>
        <tissue evidence="4">Leaf</tissue>
    </source>
</reference>
<name>A0A9J5YEF1_SOLCO</name>
<dbReference type="GO" id="GO:0003729">
    <property type="term" value="F:mRNA binding"/>
    <property type="evidence" value="ECO:0007669"/>
    <property type="project" value="TreeGrafter"/>
</dbReference>
<feature type="repeat" description="PPR" evidence="3">
    <location>
        <begin position="215"/>
        <end position="249"/>
    </location>
</feature>
<dbReference type="PANTHER" id="PTHR47934:SF27">
    <property type="entry name" value="PENTATRICOPEPTIDE REPEAT PROTEIN-RELATED"/>
    <property type="match status" value="1"/>
</dbReference>
<comment type="similarity">
    <text evidence="1">Belongs to the PPR family. P subfamily.</text>
</comment>
<keyword evidence="2" id="KW-0677">Repeat</keyword>
<comment type="caution">
    <text evidence="4">The sequence shown here is derived from an EMBL/GenBank/DDBJ whole genome shotgun (WGS) entry which is preliminary data.</text>
</comment>
<dbReference type="InterPro" id="IPR011990">
    <property type="entry name" value="TPR-like_helical_dom_sf"/>
</dbReference>
<sequence>MRRISLQNGNGNCNGIPFVSFFADSAITVRTCSSCHYSNKSIPVKDKIGVNSSNLDDAVTLFHQMVTMKPLPSVVDFSKLFKTMISMKHYSAVLVLFRQMQKLGIPIDDFILTSVINSYCLMHYSADCAFSVLPIYLKNGIPFNVVTFTILIRGLFSENKVKDAVELFKKLVREDICEPNDFMFATVMNGLSKRGHTQKTLGLLRLMEQGNTQPGIYLYNIVIDALCKDGNLDAAVNILNEMKQKDIPPNIVTYNSIIDGLCKLGQWEKVKTLFSEMVNLTMYPDVHTFNILTDGLCKEGKVEDAEEVMKHMVRKGVEPDIITYNAIMDGYCLHGQVDRARRIFNIMINKGIEPNIISYTILINGYCKKKKVDEAMQLFCEISQKGSKPDVVTYNTILQGLFKVGRIGHAKKFFAEMLSAGPIPNFYIHGTLLNGYFKYGLVEEALSLFNKLEGKREDTDIILYNIVIGGLCKNGKLDEARAIFENLPLIGVLPNVRTYNIMINGLCLEGLLDEANDMLRKMEENGYLPNVFTYNVLLRGFLRCSKITEMTTFMKEITGRGFSFDATTTELLLRKQISQLELLLGFAGRHIEKSKVLFHSGEIRNLSILEACRESSPLNQEKFPLSKRKSIIPRLRILEGFLDEAKDIPRKMEDNGCFPNNVTYNVLVRGFLRCNKISDMASFMKEIAGMCFSFDATTTGFLINVIRENLSVLDIIQELHLKIGDKSFNSPFSIVWFSRTSSSWSHEKLKYESDAIGDRKVMELGKIIQATEAGNFMTEEAHNICIGAVLVIVSCCGWIGAATRNGCCICMSGLPS</sequence>
<feature type="repeat" description="PPR" evidence="3">
    <location>
        <begin position="250"/>
        <end position="284"/>
    </location>
</feature>
<dbReference type="OrthoDB" id="185373at2759"/>
<feature type="repeat" description="PPR" evidence="3">
    <location>
        <begin position="390"/>
        <end position="424"/>
    </location>
</feature>